<dbReference type="InterPro" id="IPR000073">
    <property type="entry name" value="AB_hydrolase_1"/>
</dbReference>
<sequence>MSSDPDESTTDTIFSLSLNRDAGPTIIFLHGLCSNHTEYTHVLPLLADHHLLAVDLPGHSRSSAIRPFSLAGAAEQVARVIEREAHDRRAHVVGCSLGGFVALDLALRRPELVESLFVTGAAPFAGFRRWFAEHPRVLYCLQAPLSKYSPGWVDGVICAWIGLQKPAGLREEERRNFGRNLLTDAFTGIAQFVAEDLRSLRVRTLTVAGEAQDDVPATRAMAELLREGCGQSQAAVVRGGAHAWDLQFPELFAKSVKAWIDGDDLPDGLVLDP</sequence>
<dbReference type="PRINTS" id="PR00111">
    <property type="entry name" value="ABHYDROLASE"/>
</dbReference>
<dbReference type="HOGENOM" id="CLU_057358_1_0_1"/>
<dbReference type="GeneID" id="25301773"/>
<dbReference type="InterPro" id="IPR050266">
    <property type="entry name" value="AB_hydrolase_sf"/>
</dbReference>
<dbReference type="EMBL" id="KN846970">
    <property type="protein sequence ID" value="KIW83040.1"/>
    <property type="molecule type" value="Genomic_DNA"/>
</dbReference>
<dbReference type="AlphaFoldDB" id="A0A0D2GWR7"/>
<dbReference type="InterPro" id="IPR029058">
    <property type="entry name" value="AB_hydrolase_fold"/>
</dbReference>
<accession>A0A0D2GWR7</accession>
<feature type="domain" description="AB hydrolase-1" evidence="1">
    <location>
        <begin position="26"/>
        <end position="253"/>
    </location>
</feature>
<evidence type="ECO:0000313" key="3">
    <source>
        <dbReference type="Proteomes" id="UP000053029"/>
    </source>
</evidence>
<reference evidence="2 3" key="1">
    <citation type="submission" date="2015-01" db="EMBL/GenBank/DDBJ databases">
        <title>The Genome Sequence of Fonsecaea pedrosoi CBS 271.37.</title>
        <authorList>
            <consortium name="The Broad Institute Genomics Platform"/>
            <person name="Cuomo C."/>
            <person name="de Hoog S."/>
            <person name="Gorbushina A."/>
            <person name="Stielow B."/>
            <person name="Teixiera M."/>
            <person name="Abouelleil A."/>
            <person name="Chapman S.B."/>
            <person name="Priest M."/>
            <person name="Young S.K."/>
            <person name="Wortman J."/>
            <person name="Nusbaum C."/>
            <person name="Birren B."/>
        </authorList>
    </citation>
    <scope>NUCLEOTIDE SEQUENCE [LARGE SCALE GENOMIC DNA]</scope>
    <source>
        <strain evidence="2 3">CBS 271.37</strain>
    </source>
</reference>
<evidence type="ECO:0000313" key="2">
    <source>
        <dbReference type="EMBL" id="KIW83040.1"/>
    </source>
</evidence>
<gene>
    <name evidence="2" type="ORF">Z517_02283</name>
</gene>
<dbReference type="GO" id="GO:0016020">
    <property type="term" value="C:membrane"/>
    <property type="evidence" value="ECO:0007669"/>
    <property type="project" value="TreeGrafter"/>
</dbReference>
<dbReference type="Pfam" id="PF12697">
    <property type="entry name" value="Abhydrolase_6"/>
    <property type="match status" value="1"/>
</dbReference>
<evidence type="ECO:0000259" key="1">
    <source>
        <dbReference type="Pfam" id="PF12697"/>
    </source>
</evidence>
<dbReference type="Gene3D" id="3.40.50.1820">
    <property type="entry name" value="alpha/beta hydrolase"/>
    <property type="match status" value="1"/>
</dbReference>
<dbReference type="STRING" id="1442368.A0A0D2GWR7"/>
<protein>
    <recommendedName>
        <fullName evidence="1">AB hydrolase-1 domain-containing protein</fullName>
    </recommendedName>
</protein>
<keyword evidence="3" id="KW-1185">Reference proteome</keyword>
<dbReference type="OrthoDB" id="8119704at2759"/>
<proteinExistence type="predicted"/>
<organism evidence="2 3">
    <name type="scientific">Fonsecaea pedrosoi CBS 271.37</name>
    <dbReference type="NCBI Taxonomy" id="1442368"/>
    <lineage>
        <taxon>Eukaryota</taxon>
        <taxon>Fungi</taxon>
        <taxon>Dikarya</taxon>
        <taxon>Ascomycota</taxon>
        <taxon>Pezizomycotina</taxon>
        <taxon>Eurotiomycetes</taxon>
        <taxon>Chaetothyriomycetidae</taxon>
        <taxon>Chaetothyriales</taxon>
        <taxon>Herpotrichiellaceae</taxon>
        <taxon>Fonsecaea</taxon>
    </lineage>
</organism>
<dbReference type="PANTHER" id="PTHR43798">
    <property type="entry name" value="MONOACYLGLYCEROL LIPASE"/>
    <property type="match status" value="1"/>
</dbReference>
<name>A0A0D2GWR7_9EURO</name>
<dbReference type="PANTHER" id="PTHR43798:SF33">
    <property type="entry name" value="HYDROLASE, PUTATIVE (AFU_ORTHOLOGUE AFUA_2G14860)-RELATED"/>
    <property type="match status" value="1"/>
</dbReference>
<dbReference type="Proteomes" id="UP000053029">
    <property type="component" value="Unassembled WGS sequence"/>
</dbReference>
<dbReference type="VEuPathDB" id="FungiDB:Z517_02283"/>
<dbReference type="RefSeq" id="XP_013286848.1">
    <property type="nucleotide sequence ID" value="XM_013431394.1"/>
</dbReference>
<dbReference type="SUPFAM" id="SSF53474">
    <property type="entry name" value="alpha/beta-Hydrolases"/>
    <property type="match status" value="1"/>
</dbReference>